<protein>
    <submittedName>
        <fullName evidence="1">Uncharacterized protein</fullName>
    </submittedName>
</protein>
<evidence type="ECO:0000313" key="1">
    <source>
        <dbReference type="EMBL" id="SEE77038.1"/>
    </source>
</evidence>
<accession>A0A1H5LLG7</accession>
<dbReference type="EMBL" id="FNUA01000002">
    <property type="protein sequence ID" value="SEE77038.1"/>
    <property type="molecule type" value="Genomic_DNA"/>
</dbReference>
<proteinExistence type="predicted"/>
<sequence length="116" mass="12507">MVIGLLLYAARTQLLPPPPPGIDQCPATKTIHSTAYTDPGLPPPYGEGYQYTAAANGRTWTGQTAGTDDDYLAAEYALRPEAIHQRNGTLLCDYGGNRVVKNGEVADPYLRLSTLK</sequence>
<dbReference type="Proteomes" id="UP000199129">
    <property type="component" value="Unassembled WGS sequence"/>
</dbReference>
<reference evidence="1 2" key="1">
    <citation type="submission" date="2016-10" db="EMBL/GenBank/DDBJ databases">
        <authorList>
            <person name="de Groot N.N."/>
        </authorList>
    </citation>
    <scope>NUCLEOTIDE SEQUENCE [LARGE SCALE GENOMIC DNA]</scope>
    <source>
        <strain evidence="1 2">BS3265</strain>
    </source>
</reference>
<name>A0A1H5LLG7_9PSED</name>
<gene>
    <name evidence="1" type="ORF">SAMN04490198_2783</name>
</gene>
<organism evidence="1 2">
    <name type="scientific">Pseudomonas palleroniana</name>
    <dbReference type="NCBI Taxonomy" id="191390"/>
    <lineage>
        <taxon>Bacteria</taxon>
        <taxon>Pseudomonadati</taxon>
        <taxon>Pseudomonadota</taxon>
        <taxon>Gammaproteobacteria</taxon>
        <taxon>Pseudomonadales</taxon>
        <taxon>Pseudomonadaceae</taxon>
        <taxon>Pseudomonas</taxon>
    </lineage>
</organism>
<evidence type="ECO:0000313" key="2">
    <source>
        <dbReference type="Proteomes" id="UP000199129"/>
    </source>
</evidence>
<dbReference type="AlphaFoldDB" id="A0A1H5LLG7"/>
<dbReference type="RefSeq" id="WP_235863212.1">
    <property type="nucleotide sequence ID" value="NZ_FNUA01000002.1"/>
</dbReference>